<dbReference type="EMBL" id="JAWJWE010000004">
    <property type="protein sequence ID" value="KAK6636420.1"/>
    <property type="molecule type" value="Genomic_DNA"/>
</dbReference>
<feature type="domain" description="Glucose-methanol-choline oxidoreductase N-terminal" evidence="4">
    <location>
        <begin position="311"/>
        <end position="325"/>
    </location>
</feature>
<keyword evidence="3" id="KW-0472">Membrane</keyword>
<comment type="similarity">
    <text evidence="1">Belongs to the GMC oxidoreductase family.</text>
</comment>
<keyword evidence="3" id="KW-1133">Transmembrane helix</keyword>
<dbReference type="InterPro" id="IPR000172">
    <property type="entry name" value="GMC_OxRdtase_N"/>
</dbReference>
<dbReference type="AlphaFoldDB" id="A0AAN8PKV9"/>
<dbReference type="GO" id="GO:0050660">
    <property type="term" value="F:flavin adenine dinucleotide binding"/>
    <property type="evidence" value="ECO:0007669"/>
    <property type="project" value="InterPro"/>
</dbReference>
<keyword evidence="2" id="KW-0285">Flavoprotein</keyword>
<feature type="binding site" evidence="2">
    <location>
        <position position="137"/>
    </location>
    <ligand>
        <name>FAD</name>
        <dbReference type="ChEBI" id="CHEBI:57692"/>
    </ligand>
</feature>
<evidence type="ECO:0000256" key="3">
    <source>
        <dbReference type="SAM" id="Phobius"/>
    </source>
</evidence>
<comment type="cofactor">
    <cofactor evidence="2">
        <name>FAD</name>
        <dbReference type="ChEBI" id="CHEBI:57692"/>
    </cofactor>
</comment>
<feature type="binding site" evidence="2">
    <location>
        <position position="273"/>
    </location>
    <ligand>
        <name>FAD</name>
        <dbReference type="ChEBI" id="CHEBI:57692"/>
    </ligand>
</feature>
<gene>
    <name evidence="5" type="ORF">RUM43_010081</name>
</gene>
<dbReference type="InterPro" id="IPR036188">
    <property type="entry name" value="FAD/NAD-bd_sf"/>
</dbReference>
<evidence type="ECO:0000256" key="2">
    <source>
        <dbReference type="PIRSR" id="PIRSR000137-2"/>
    </source>
</evidence>
<evidence type="ECO:0000313" key="6">
    <source>
        <dbReference type="Proteomes" id="UP001372834"/>
    </source>
</evidence>
<dbReference type="Pfam" id="PF00732">
    <property type="entry name" value="GMC_oxred_N"/>
    <property type="match status" value="1"/>
</dbReference>
<dbReference type="SUPFAM" id="SSF54373">
    <property type="entry name" value="FAD-linked reductases, C-terminal domain"/>
    <property type="match status" value="1"/>
</dbReference>
<proteinExistence type="inferred from homology"/>
<dbReference type="PANTHER" id="PTHR11552">
    <property type="entry name" value="GLUCOSE-METHANOL-CHOLINE GMC OXIDOREDUCTASE"/>
    <property type="match status" value="1"/>
</dbReference>
<dbReference type="GO" id="GO:0016614">
    <property type="term" value="F:oxidoreductase activity, acting on CH-OH group of donors"/>
    <property type="evidence" value="ECO:0007669"/>
    <property type="project" value="InterPro"/>
</dbReference>
<evidence type="ECO:0000256" key="1">
    <source>
        <dbReference type="ARBA" id="ARBA00010790"/>
    </source>
</evidence>
<dbReference type="Proteomes" id="UP001372834">
    <property type="component" value="Unassembled WGS sequence"/>
</dbReference>
<evidence type="ECO:0000259" key="4">
    <source>
        <dbReference type="PROSITE" id="PS00624"/>
    </source>
</evidence>
<feature type="transmembrane region" description="Helical" evidence="3">
    <location>
        <begin position="12"/>
        <end position="30"/>
    </location>
</feature>
<sequence length="661" mass="74664">MDSLAVKSALRITLSYGAGFGFILMARLLIKLTRPDIVADNERPIFKHSNELHDEYDFIIIGAGTAGSVIASRLSENTQWKVLVLEAGPDETILSDVPLFMAALQKSPIDWQFKTKPSDSACLGMKGKQCNWPRGKVLGGCSTINAMLYVRGNRRDYDIWGTENPGWDFASVFPYFIRSEDIRIDYLKWSPYHGKGGYQTVEEFRYHSPIVKEFLEAGRELGYPVRDINGARQTGFMKSQGTLRDGLRCSTAKAFLRPCRHRKNLDISINSFVEKIHINPYTRKAESVTFRTEYFGQKTIKARREIILTAGAIQSPQLLMLSGIGPKDHLREHNISVILDLPGVGENLQDHVALGGTAYLINNPDPQGVGPGFVLPKTLTLPAVQEFTNKRTGPLYGLPECEAMAFVHTKYSNPAMDWPDIQLFLASYADNTDGGIFGKRDSGLTDEYYAATFEKILYQDAYSVLPLLMRPKSRGTIRLKSSNPNDPPLIDPKYFDHPDDIKVLIEGAKFGYEMSRTSTMRAMNATLNPNGSPDCLKHGILTDAYWECQIRHYTMTIYHPVGTCKMGPSRDPMSVVDSRLRVHGIWNLRVADASIMPTITTGNTNAPVMMIAEKVSDLIKEDAYFQDRNWFPNMYMKYRKDEKDFNKPHETMQSEMFRLHK</sequence>
<keyword evidence="2" id="KW-0274">FAD</keyword>
<dbReference type="Gene3D" id="3.50.50.60">
    <property type="entry name" value="FAD/NAD(P)-binding domain"/>
    <property type="match status" value="1"/>
</dbReference>
<dbReference type="PIRSF" id="PIRSF000137">
    <property type="entry name" value="Alcohol_oxidase"/>
    <property type="match status" value="1"/>
</dbReference>
<protein>
    <recommendedName>
        <fullName evidence="4">Glucose-methanol-choline oxidoreductase N-terminal domain-containing protein</fullName>
    </recommendedName>
</protein>
<name>A0AAN8PKV9_POLSC</name>
<dbReference type="PANTHER" id="PTHR11552:SF186">
    <property type="entry name" value="GLUCOSE-METHANOL-CHOLINE OXIDOREDUCTASE N-TERMINAL DOMAIN-CONTAINING PROTEIN"/>
    <property type="match status" value="1"/>
</dbReference>
<reference evidence="5 6" key="1">
    <citation type="submission" date="2023-10" db="EMBL/GenBank/DDBJ databases">
        <title>Genomes of two closely related lineages of the louse Polyplax serrata with different host specificities.</title>
        <authorList>
            <person name="Martinu J."/>
            <person name="Tarabai H."/>
            <person name="Stefka J."/>
            <person name="Hypsa V."/>
        </authorList>
    </citation>
    <scope>NUCLEOTIDE SEQUENCE [LARGE SCALE GENOMIC DNA]</scope>
    <source>
        <strain evidence="5">HR10_N</strain>
    </source>
</reference>
<dbReference type="InterPro" id="IPR012132">
    <property type="entry name" value="GMC_OxRdtase"/>
</dbReference>
<dbReference type="InterPro" id="IPR007867">
    <property type="entry name" value="GMC_OxRtase_C"/>
</dbReference>
<dbReference type="PROSITE" id="PS00624">
    <property type="entry name" value="GMC_OXRED_2"/>
    <property type="match status" value="1"/>
</dbReference>
<keyword evidence="3" id="KW-0812">Transmembrane</keyword>
<organism evidence="5 6">
    <name type="scientific">Polyplax serrata</name>
    <name type="common">Common mouse louse</name>
    <dbReference type="NCBI Taxonomy" id="468196"/>
    <lineage>
        <taxon>Eukaryota</taxon>
        <taxon>Metazoa</taxon>
        <taxon>Ecdysozoa</taxon>
        <taxon>Arthropoda</taxon>
        <taxon>Hexapoda</taxon>
        <taxon>Insecta</taxon>
        <taxon>Pterygota</taxon>
        <taxon>Neoptera</taxon>
        <taxon>Paraneoptera</taxon>
        <taxon>Psocodea</taxon>
        <taxon>Troctomorpha</taxon>
        <taxon>Phthiraptera</taxon>
        <taxon>Anoplura</taxon>
        <taxon>Polyplacidae</taxon>
        <taxon>Polyplax</taxon>
    </lineage>
</organism>
<evidence type="ECO:0000313" key="5">
    <source>
        <dbReference type="EMBL" id="KAK6636420.1"/>
    </source>
</evidence>
<dbReference type="Pfam" id="PF05199">
    <property type="entry name" value="GMC_oxred_C"/>
    <property type="match status" value="1"/>
</dbReference>
<dbReference type="Gene3D" id="3.30.560.10">
    <property type="entry name" value="Glucose Oxidase, domain 3"/>
    <property type="match status" value="1"/>
</dbReference>
<dbReference type="SUPFAM" id="SSF51905">
    <property type="entry name" value="FAD/NAD(P)-binding domain"/>
    <property type="match status" value="1"/>
</dbReference>
<accession>A0AAN8PKV9</accession>
<comment type="caution">
    <text evidence="5">The sequence shown here is derived from an EMBL/GenBank/DDBJ whole genome shotgun (WGS) entry which is preliminary data.</text>
</comment>